<dbReference type="GO" id="GO:0007155">
    <property type="term" value="P:cell adhesion"/>
    <property type="evidence" value="ECO:0007669"/>
    <property type="project" value="InterPro"/>
</dbReference>
<protein>
    <recommendedName>
        <fullName evidence="1">SDR-like Ig domain-containing protein</fullName>
    </recommendedName>
</protein>
<reference evidence="3" key="1">
    <citation type="submission" date="2017-04" db="EMBL/GenBank/DDBJ databases">
        <authorList>
            <person name="Varghese N."/>
            <person name="Submissions S."/>
        </authorList>
    </citation>
    <scope>NUCLEOTIDE SEQUENCE [LARGE SCALE GENOMIC DNA]</scope>
    <source>
        <strain evidence="3">DSM 20463</strain>
    </source>
</reference>
<feature type="domain" description="SDR-like Ig" evidence="1">
    <location>
        <begin position="38"/>
        <end position="125"/>
    </location>
</feature>
<dbReference type="STRING" id="573058.SAMN00017477_2035"/>
<name>A0A1W1VJT1_PEPAS</name>
<dbReference type="InterPro" id="IPR041171">
    <property type="entry name" value="SDR_Ig"/>
</dbReference>
<gene>
    <name evidence="2" type="ORF">SAMN00017477_2035</name>
</gene>
<proteinExistence type="predicted"/>
<dbReference type="Gene3D" id="2.60.40.1280">
    <property type="match status" value="1"/>
</dbReference>
<accession>A0A1W1VJT1</accession>
<evidence type="ECO:0000313" key="2">
    <source>
        <dbReference type="EMBL" id="SMB93194.1"/>
    </source>
</evidence>
<sequence>MAGNDAAIKRLVEKDRNEKFRPNLFVDANGLNLEGKKFHIITRFDTSNAGGPIQPHQYFDIHLDDKLTINNPAELKPLIYQGRVIATPEYIKKENKIRYKIQEKIQENIQLPLDIPVDYNQANINLDPDGTFTITNKVSGLGVEAPKDLVPQKIDKI</sequence>
<organism evidence="2 3">
    <name type="scientific">Peptoniphilus asaccharolyticus DSM 20463</name>
    <dbReference type="NCBI Taxonomy" id="573058"/>
    <lineage>
        <taxon>Bacteria</taxon>
        <taxon>Bacillati</taxon>
        <taxon>Bacillota</taxon>
        <taxon>Tissierellia</taxon>
        <taxon>Tissierellales</taxon>
        <taxon>Peptoniphilaceae</taxon>
        <taxon>Peptoniphilus</taxon>
    </lineage>
</organism>
<keyword evidence="3" id="KW-1185">Reference proteome</keyword>
<dbReference type="Proteomes" id="UP000192368">
    <property type="component" value="Unassembled WGS sequence"/>
</dbReference>
<evidence type="ECO:0000259" key="1">
    <source>
        <dbReference type="Pfam" id="PF17961"/>
    </source>
</evidence>
<dbReference type="OrthoDB" id="3268315at2"/>
<dbReference type="AlphaFoldDB" id="A0A1W1VJT1"/>
<evidence type="ECO:0000313" key="3">
    <source>
        <dbReference type="Proteomes" id="UP000192368"/>
    </source>
</evidence>
<dbReference type="EMBL" id="FWWR01000017">
    <property type="protein sequence ID" value="SMB93194.1"/>
    <property type="molecule type" value="Genomic_DNA"/>
</dbReference>
<dbReference type="RefSeq" id="WP_084231543.1">
    <property type="nucleotide sequence ID" value="NZ_FWWR01000017.1"/>
</dbReference>
<dbReference type="InterPro" id="IPR011252">
    <property type="entry name" value="Fibrogen-bd_dom1"/>
</dbReference>
<dbReference type="Pfam" id="PF17961">
    <property type="entry name" value="Big_8"/>
    <property type="match status" value="1"/>
</dbReference>